<feature type="compositionally biased region" description="Basic residues" evidence="1">
    <location>
        <begin position="1"/>
        <end position="15"/>
    </location>
</feature>
<dbReference type="Proteomes" id="UP001586593">
    <property type="component" value="Unassembled WGS sequence"/>
</dbReference>
<feature type="region of interest" description="Disordered" evidence="1">
    <location>
        <begin position="1"/>
        <end position="41"/>
    </location>
</feature>
<evidence type="ECO:0000256" key="1">
    <source>
        <dbReference type="SAM" id="MobiDB-lite"/>
    </source>
</evidence>
<protein>
    <submittedName>
        <fullName evidence="2">Uncharacterized protein</fullName>
    </submittedName>
</protein>
<sequence length="299" mass="33079">MPPRRRRIPRGRHPPRSIWTSASAPRSSTCPTRLTGPPSGPCQTCRWSGGATRRWAVSTCSLCSTLATAQISTSRCRLPWCARVEYNDTRTSCDSDVSLEGIVKHLLGVSPESTQPRRDPGPRWMEAHGGGYTLVTGRRFSIRTLRHDGLLLCCFYGLASVLYVSHPRLAPLQHRLPDCEPCNRRHTRAGGEHGRAGTPVYYGISLYADVFPEIGVEMIEPSSDTTTSPLLRTSLLLDALRVKVRPLRLGRDAQHVPPRLALSHGKVPQGRARDVRIRADSLQGMARGLVTYCCVLRLS</sequence>
<evidence type="ECO:0000313" key="2">
    <source>
        <dbReference type="EMBL" id="KAL1838493.1"/>
    </source>
</evidence>
<evidence type="ECO:0000313" key="3">
    <source>
        <dbReference type="Proteomes" id="UP001586593"/>
    </source>
</evidence>
<gene>
    <name evidence="2" type="ORF">VTK73DRAFT_4308</name>
</gene>
<comment type="caution">
    <text evidence="2">The sequence shown here is derived from an EMBL/GenBank/DDBJ whole genome shotgun (WGS) entry which is preliminary data.</text>
</comment>
<organism evidence="2 3">
    <name type="scientific">Phialemonium thermophilum</name>
    <dbReference type="NCBI Taxonomy" id="223376"/>
    <lineage>
        <taxon>Eukaryota</taxon>
        <taxon>Fungi</taxon>
        <taxon>Dikarya</taxon>
        <taxon>Ascomycota</taxon>
        <taxon>Pezizomycotina</taxon>
        <taxon>Sordariomycetes</taxon>
        <taxon>Sordariomycetidae</taxon>
        <taxon>Cephalothecales</taxon>
        <taxon>Cephalothecaceae</taxon>
        <taxon>Phialemonium</taxon>
    </lineage>
</organism>
<keyword evidence="3" id="KW-1185">Reference proteome</keyword>
<name>A0ABR3V9H3_9PEZI</name>
<proteinExistence type="predicted"/>
<reference evidence="2 3" key="1">
    <citation type="journal article" date="2024" name="Commun. Biol.">
        <title>Comparative genomic analysis of thermophilic fungi reveals convergent evolutionary adaptations and gene losses.</title>
        <authorList>
            <person name="Steindorff A.S."/>
            <person name="Aguilar-Pontes M.V."/>
            <person name="Robinson A.J."/>
            <person name="Andreopoulos B."/>
            <person name="LaButti K."/>
            <person name="Kuo A."/>
            <person name="Mondo S."/>
            <person name="Riley R."/>
            <person name="Otillar R."/>
            <person name="Haridas S."/>
            <person name="Lipzen A."/>
            <person name="Grimwood J."/>
            <person name="Schmutz J."/>
            <person name="Clum A."/>
            <person name="Reid I.D."/>
            <person name="Moisan M.C."/>
            <person name="Butler G."/>
            <person name="Nguyen T.T.M."/>
            <person name="Dewar K."/>
            <person name="Conant G."/>
            <person name="Drula E."/>
            <person name="Henrissat B."/>
            <person name="Hansel C."/>
            <person name="Singer S."/>
            <person name="Hutchinson M.I."/>
            <person name="de Vries R.P."/>
            <person name="Natvig D.O."/>
            <person name="Powell A.J."/>
            <person name="Tsang A."/>
            <person name="Grigoriev I.V."/>
        </authorList>
    </citation>
    <scope>NUCLEOTIDE SEQUENCE [LARGE SCALE GENOMIC DNA]</scope>
    <source>
        <strain evidence="2 3">ATCC 24622</strain>
    </source>
</reference>
<accession>A0ABR3V9H3</accession>
<dbReference type="EMBL" id="JAZHXJ010002467">
    <property type="protein sequence ID" value="KAL1838493.1"/>
    <property type="molecule type" value="Genomic_DNA"/>
</dbReference>
<feature type="compositionally biased region" description="Polar residues" evidence="1">
    <location>
        <begin position="18"/>
        <end position="32"/>
    </location>
</feature>